<proteinExistence type="predicted"/>
<keyword evidence="3" id="KW-1185">Reference proteome</keyword>
<evidence type="ECO:0000313" key="3">
    <source>
        <dbReference type="Proteomes" id="UP000030653"/>
    </source>
</evidence>
<evidence type="ECO:0000313" key="2">
    <source>
        <dbReference type="EMBL" id="EJU06467.1"/>
    </source>
</evidence>
<organism evidence="2 3">
    <name type="scientific">Dacryopinax primogenitus (strain DJM 731)</name>
    <name type="common">Brown rot fungus</name>
    <dbReference type="NCBI Taxonomy" id="1858805"/>
    <lineage>
        <taxon>Eukaryota</taxon>
        <taxon>Fungi</taxon>
        <taxon>Dikarya</taxon>
        <taxon>Basidiomycota</taxon>
        <taxon>Agaricomycotina</taxon>
        <taxon>Dacrymycetes</taxon>
        <taxon>Dacrymycetales</taxon>
        <taxon>Dacrymycetaceae</taxon>
        <taxon>Dacryopinax</taxon>
    </lineage>
</organism>
<feature type="compositionally biased region" description="Low complexity" evidence="1">
    <location>
        <begin position="30"/>
        <end position="44"/>
    </location>
</feature>
<accession>M5GFN4</accession>
<evidence type="ECO:0000256" key="1">
    <source>
        <dbReference type="SAM" id="MobiDB-lite"/>
    </source>
</evidence>
<sequence>MEDERPDSLHKRHRGDVAAQPEATQAHAISSPPGTGSSTYGTQSNTPVEPPLDVLPEVLSKRVGKGHQFEKPMQLDEAVTPVSSAWVPIMEPLLLLGGISTPILLMWMVSACHLLVFTEDNQTIRYDRNAPDEEWKRRQQWDTVPSVTRPNGELASHGVFGLYSKTGLRGFQVLSPDRVKSTVPTEDITVRYLAKFSQLTWPVPTSDSILTSNEQWCIYGTRNGVPRIHARRRSDNCQLLLEGSVPENYRKVTAWFLGDTLVVVNYDYATHLSMKWPTCRSDLNTTIHEARLVFAHGSPLLCLRLEGYFSLFQINWNTADSKLTGALALSLERLWTVETSSAVEESEDYYVSAFDVAEEGQILLFLEHNFHDPKSSILRMARRTAPSADGSQSAEFTNLSQSIVVSSPAAMMF</sequence>
<protein>
    <submittedName>
        <fullName evidence="2">Uncharacterized protein</fullName>
    </submittedName>
</protein>
<dbReference type="GeneID" id="63682811"/>
<dbReference type="HOGENOM" id="CLU_665672_0_0_1"/>
<feature type="region of interest" description="Disordered" evidence="1">
    <location>
        <begin position="1"/>
        <end position="52"/>
    </location>
</feature>
<dbReference type="EMBL" id="JH795855">
    <property type="protein sequence ID" value="EJU06467.1"/>
    <property type="molecule type" value="Genomic_DNA"/>
</dbReference>
<reference evidence="2 3" key="1">
    <citation type="journal article" date="2012" name="Science">
        <title>The Paleozoic origin of enzymatic lignin decomposition reconstructed from 31 fungal genomes.</title>
        <authorList>
            <person name="Floudas D."/>
            <person name="Binder M."/>
            <person name="Riley R."/>
            <person name="Barry K."/>
            <person name="Blanchette R.A."/>
            <person name="Henrissat B."/>
            <person name="Martinez A.T."/>
            <person name="Otillar R."/>
            <person name="Spatafora J.W."/>
            <person name="Yadav J.S."/>
            <person name="Aerts A."/>
            <person name="Benoit I."/>
            <person name="Boyd A."/>
            <person name="Carlson A."/>
            <person name="Copeland A."/>
            <person name="Coutinho P.M."/>
            <person name="de Vries R.P."/>
            <person name="Ferreira P."/>
            <person name="Findley K."/>
            <person name="Foster B."/>
            <person name="Gaskell J."/>
            <person name="Glotzer D."/>
            <person name="Gorecki P."/>
            <person name="Heitman J."/>
            <person name="Hesse C."/>
            <person name="Hori C."/>
            <person name="Igarashi K."/>
            <person name="Jurgens J.A."/>
            <person name="Kallen N."/>
            <person name="Kersten P."/>
            <person name="Kohler A."/>
            <person name="Kuees U."/>
            <person name="Kumar T.K.A."/>
            <person name="Kuo A."/>
            <person name="LaButti K."/>
            <person name="Larrondo L.F."/>
            <person name="Lindquist E."/>
            <person name="Ling A."/>
            <person name="Lombard V."/>
            <person name="Lucas S."/>
            <person name="Lundell T."/>
            <person name="Martin R."/>
            <person name="McLaughlin D.J."/>
            <person name="Morgenstern I."/>
            <person name="Morin E."/>
            <person name="Murat C."/>
            <person name="Nagy L.G."/>
            <person name="Nolan M."/>
            <person name="Ohm R.A."/>
            <person name="Patyshakuliyeva A."/>
            <person name="Rokas A."/>
            <person name="Ruiz-Duenas F.J."/>
            <person name="Sabat G."/>
            <person name="Salamov A."/>
            <person name="Samejima M."/>
            <person name="Schmutz J."/>
            <person name="Slot J.C."/>
            <person name="St John F."/>
            <person name="Stenlid J."/>
            <person name="Sun H."/>
            <person name="Sun S."/>
            <person name="Syed K."/>
            <person name="Tsang A."/>
            <person name="Wiebenga A."/>
            <person name="Young D."/>
            <person name="Pisabarro A."/>
            <person name="Eastwood D.C."/>
            <person name="Martin F."/>
            <person name="Cullen D."/>
            <person name="Grigoriev I.V."/>
            <person name="Hibbett D.S."/>
        </authorList>
    </citation>
    <scope>NUCLEOTIDE SEQUENCE [LARGE SCALE GENOMIC DNA]</scope>
    <source>
        <strain evidence="2 3">DJM-731 SS1</strain>
    </source>
</reference>
<dbReference type="Proteomes" id="UP000030653">
    <property type="component" value="Unassembled WGS sequence"/>
</dbReference>
<name>M5GFN4_DACPD</name>
<dbReference type="AlphaFoldDB" id="M5GFN4"/>
<gene>
    <name evidence="2" type="ORF">DACRYDRAFT_103412</name>
</gene>
<dbReference type="RefSeq" id="XP_040633361.1">
    <property type="nucleotide sequence ID" value="XM_040767749.1"/>
</dbReference>